<evidence type="ECO:0000313" key="6">
    <source>
        <dbReference type="EMBL" id="KAF4965531.1"/>
    </source>
</evidence>
<dbReference type="Proteomes" id="UP000622797">
    <property type="component" value="Unassembled WGS sequence"/>
</dbReference>
<evidence type="ECO:0000256" key="2">
    <source>
        <dbReference type="ARBA" id="ARBA00022723"/>
    </source>
</evidence>
<organism evidence="6 7">
    <name type="scientific">Fusarium sarcochroum</name>
    <dbReference type="NCBI Taxonomy" id="1208366"/>
    <lineage>
        <taxon>Eukaryota</taxon>
        <taxon>Fungi</taxon>
        <taxon>Dikarya</taxon>
        <taxon>Ascomycota</taxon>
        <taxon>Pezizomycotina</taxon>
        <taxon>Sordariomycetes</taxon>
        <taxon>Hypocreomycetidae</taxon>
        <taxon>Hypocreales</taxon>
        <taxon>Nectriaceae</taxon>
        <taxon>Fusarium</taxon>
        <taxon>Fusarium lateritium species complex</taxon>
    </lineage>
</organism>
<dbReference type="GO" id="GO:0008270">
    <property type="term" value="F:zinc ion binding"/>
    <property type="evidence" value="ECO:0007669"/>
    <property type="project" value="UniProtKB-KW"/>
</dbReference>
<dbReference type="OrthoDB" id="10009520at2759"/>
<comment type="pathway">
    <text evidence="1">Protein modification; protein ubiquitination.</text>
</comment>
<dbReference type="EMBL" id="JABEXW010000344">
    <property type="protein sequence ID" value="KAF4965531.1"/>
    <property type="molecule type" value="Genomic_DNA"/>
</dbReference>
<comment type="caution">
    <text evidence="6">The sequence shown here is derived from an EMBL/GenBank/DDBJ whole genome shotgun (WGS) entry which is preliminary data.</text>
</comment>
<evidence type="ECO:0000313" key="7">
    <source>
        <dbReference type="Proteomes" id="UP000622797"/>
    </source>
</evidence>
<gene>
    <name evidence="6" type="ORF">FSARC_6681</name>
</gene>
<keyword evidence="4" id="KW-0833">Ubl conjugation pathway</keyword>
<reference evidence="6" key="1">
    <citation type="journal article" date="2020" name="BMC Genomics">
        <title>Correction to: Identification and distribution of gene clusters required for synthesis of sphingolipid metabolism inhibitors in diverse species of the filamentous fungus Fusarium.</title>
        <authorList>
            <person name="Kim H.S."/>
            <person name="Lohmar J.M."/>
            <person name="Busman M."/>
            <person name="Brown D.W."/>
            <person name="Naumann T.A."/>
            <person name="Divon H.H."/>
            <person name="Lysoe E."/>
            <person name="Uhlig S."/>
            <person name="Proctor R.H."/>
        </authorList>
    </citation>
    <scope>NUCLEOTIDE SEQUENCE</scope>
    <source>
        <strain evidence="6">NRRL 20472</strain>
    </source>
</reference>
<evidence type="ECO:0000256" key="4">
    <source>
        <dbReference type="ARBA" id="ARBA00022786"/>
    </source>
</evidence>
<evidence type="ECO:0000256" key="5">
    <source>
        <dbReference type="ARBA" id="ARBA00022833"/>
    </source>
</evidence>
<reference evidence="6" key="2">
    <citation type="submission" date="2020-05" db="EMBL/GenBank/DDBJ databases">
        <authorList>
            <person name="Kim H.-S."/>
            <person name="Proctor R.H."/>
            <person name="Brown D.W."/>
        </authorList>
    </citation>
    <scope>NUCLEOTIDE SEQUENCE</scope>
    <source>
        <strain evidence="6">NRRL 20472</strain>
    </source>
</reference>
<keyword evidence="5" id="KW-0862">Zinc</keyword>
<proteinExistence type="predicted"/>
<evidence type="ECO:0000256" key="3">
    <source>
        <dbReference type="ARBA" id="ARBA00022771"/>
    </source>
</evidence>
<accession>A0A8H4TWY4</accession>
<dbReference type="InterPro" id="IPR051628">
    <property type="entry name" value="LUBAC_E3_Ligases"/>
</dbReference>
<name>A0A8H4TWY4_9HYPO</name>
<dbReference type="AlphaFoldDB" id="A0A8H4TWY4"/>
<protein>
    <submittedName>
        <fullName evidence="6">Uncharacterized protein</fullName>
    </submittedName>
</protein>
<evidence type="ECO:0000256" key="1">
    <source>
        <dbReference type="ARBA" id="ARBA00004906"/>
    </source>
</evidence>
<dbReference type="PANTHER" id="PTHR22770:SF47">
    <property type="entry name" value="E3 UBIQUITIN-PROTEIN LIGASE RNF216"/>
    <property type="match status" value="1"/>
</dbReference>
<dbReference type="PANTHER" id="PTHR22770">
    <property type="entry name" value="UBIQUITIN CONJUGATING ENZYME 7 INTERACTING PROTEIN-RELATED"/>
    <property type="match status" value="1"/>
</dbReference>
<keyword evidence="2" id="KW-0479">Metal-binding</keyword>
<keyword evidence="7" id="KW-1185">Reference proteome</keyword>
<sequence length="275" mass="31609">MQDFRYNNNGHGKPGCSKHKLDPIIVQNMLFAEFPNVPVQKIFEIFSQEEYNLEKGYLSLAAMEDIWDVDHPPWEPRSGSAKATPYGRDELDDEEMYMVLQHAEQEPYRSLFTKLNRRRRRRRDKRFMTPSQKTVHCFCRECFKRQAEAIAGASQYKLSCMSTANCTSVFSDKVKKEVLDSRLLGVLQRNELRDSLRKADIEGLTCCPFCDFAAIYPAITEVPELRCEHPDFKAASVEARICFPVIEQADTGLSETQEAWWAAVTIQGDDIPHVA</sequence>
<keyword evidence="3" id="KW-0863">Zinc-finger</keyword>